<dbReference type="PANTHER" id="PTHR11088:SF59">
    <property type="entry name" value="ADENYLATE ISOPENTENYLTRANSFERASE"/>
    <property type="match status" value="1"/>
</dbReference>
<evidence type="ECO:0000256" key="1">
    <source>
        <dbReference type="ARBA" id="ARBA00005842"/>
    </source>
</evidence>
<keyword evidence="2" id="KW-0808">Transferase</keyword>
<protein>
    <recommendedName>
        <fullName evidence="8">Adenylate isopentenyltransferase</fullName>
    </recommendedName>
</protein>
<dbReference type="Gene3D" id="1.10.287.890">
    <property type="entry name" value="Crystal structure of tRNA isopentenylpyrophosphate transferase (bh2366) domain"/>
    <property type="match status" value="1"/>
</dbReference>
<dbReference type="Pfam" id="PF01715">
    <property type="entry name" value="IPPT"/>
    <property type="match status" value="2"/>
</dbReference>
<evidence type="ECO:0000256" key="2">
    <source>
        <dbReference type="ARBA" id="ARBA00022679"/>
    </source>
</evidence>
<keyword evidence="5" id="KW-0067">ATP-binding</keyword>
<reference evidence="6" key="1">
    <citation type="journal article" date="2023" name="Plant Biotechnol. J.">
        <title>Chromosome-level wild Hevea brasiliensis genome provides new tools for genomic-assisted breeding and valuable loci to elevate rubber yield.</title>
        <authorList>
            <person name="Cheng H."/>
            <person name="Song X."/>
            <person name="Hu Y."/>
            <person name="Wu T."/>
            <person name="Yang Q."/>
            <person name="An Z."/>
            <person name="Feng S."/>
            <person name="Deng Z."/>
            <person name="Wu W."/>
            <person name="Zeng X."/>
            <person name="Tu M."/>
            <person name="Wang X."/>
            <person name="Huang H."/>
        </authorList>
    </citation>
    <scope>NUCLEOTIDE SEQUENCE</scope>
    <source>
        <strain evidence="6">MT/VB/25A 57/8</strain>
    </source>
</reference>
<dbReference type="Proteomes" id="UP001174677">
    <property type="component" value="Chromosome 9"/>
</dbReference>
<sequence length="324" mass="36633">MRFSMSICQQTHHHVLDISAGGLKMDIVTPRWQKAKAVILMGATGTGKSRLSIELATQFPSEIINSDKMQIYKGLEVTTNKITEEERSGIPHHLLGEVNPNADFIAKDFCNMASLAIESISTRGLLPIIVGGSNSYIEALVDDADFRFRSKYECCFLWVDVSMTVLNEFLHKRVDEMVGNGMVDEVRKIFDPYADYSRGIRRSIGVPELDKYLRAEVFLNGENCDRLLLEAIREIKYNNCKLARRQLEKIRRLKNVKGWNIHRIDATQVFLNRGNRKEEELWNKQVARPSSAIVREFLCSVTAGKAPAATAGMTKDYVAQCLVS</sequence>
<dbReference type="PANTHER" id="PTHR11088">
    <property type="entry name" value="TRNA DIMETHYLALLYLTRANSFERASE"/>
    <property type="match status" value="1"/>
</dbReference>
<dbReference type="EMBL" id="JARPOI010000009">
    <property type="protein sequence ID" value="KAJ9171939.1"/>
    <property type="molecule type" value="Genomic_DNA"/>
</dbReference>
<organism evidence="6 7">
    <name type="scientific">Hevea brasiliensis</name>
    <name type="common">Para rubber tree</name>
    <name type="synonym">Siphonia brasiliensis</name>
    <dbReference type="NCBI Taxonomy" id="3981"/>
    <lineage>
        <taxon>Eukaryota</taxon>
        <taxon>Viridiplantae</taxon>
        <taxon>Streptophyta</taxon>
        <taxon>Embryophyta</taxon>
        <taxon>Tracheophyta</taxon>
        <taxon>Spermatophyta</taxon>
        <taxon>Magnoliopsida</taxon>
        <taxon>eudicotyledons</taxon>
        <taxon>Gunneridae</taxon>
        <taxon>Pentapetalae</taxon>
        <taxon>rosids</taxon>
        <taxon>fabids</taxon>
        <taxon>Malpighiales</taxon>
        <taxon>Euphorbiaceae</taxon>
        <taxon>Crotonoideae</taxon>
        <taxon>Micrandreae</taxon>
        <taxon>Hevea</taxon>
    </lineage>
</organism>
<name>A0ABQ9LZE7_HEVBR</name>
<proteinExistence type="inferred from homology"/>
<evidence type="ECO:0000256" key="3">
    <source>
        <dbReference type="ARBA" id="ARBA00022712"/>
    </source>
</evidence>
<dbReference type="InterPro" id="IPR039657">
    <property type="entry name" value="Dimethylallyltransferase"/>
</dbReference>
<dbReference type="InterPro" id="IPR018022">
    <property type="entry name" value="IPT"/>
</dbReference>
<evidence type="ECO:0000313" key="7">
    <source>
        <dbReference type="Proteomes" id="UP001174677"/>
    </source>
</evidence>
<dbReference type="Gene3D" id="3.40.50.300">
    <property type="entry name" value="P-loop containing nucleotide triphosphate hydrolases"/>
    <property type="match status" value="1"/>
</dbReference>
<dbReference type="InterPro" id="IPR027417">
    <property type="entry name" value="P-loop_NTPase"/>
</dbReference>
<gene>
    <name evidence="6" type="ORF">P3X46_015235</name>
</gene>
<keyword evidence="4" id="KW-0547">Nucleotide-binding</keyword>
<comment type="caution">
    <text evidence="6">The sequence shown here is derived from an EMBL/GenBank/DDBJ whole genome shotgun (WGS) entry which is preliminary data.</text>
</comment>
<evidence type="ECO:0008006" key="8">
    <source>
        <dbReference type="Google" id="ProtNLM"/>
    </source>
</evidence>
<dbReference type="SUPFAM" id="SSF52540">
    <property type="entry name" value="P-loop containing nucleoside triphosphate hydrolases"/>
    <property type="match status" value="1"/>
</dbReference>
<comment type="similarity">
    <text evidence="1">Belongs to the IPP transferase family.</text>
</comment>
<keyword evidence="7" id="KW-1185">Reference proteome</keyword>
<evidence type="ECO:0000313" key="6">
    <source>
        <dbReference type="EMBL" id="KAJ9171939.1"/>
    </source>
</evidence>
<evidence type="ECO:0000256" key="5">
    <source>
        <dbReference type="ARBA" id="ARBA00022840"/>
    </source>
</evidence>
<keyword evidence="3" id="KW-0203">Cytokinin biosynthesis</keyword>
<accession>A0ABQ9LZE7</accession>
<evidence type="ECO:0000256" key="4">
    <source>
        <dbReference type="ARBA" id="ARBA00022741"/>
    </source>
</evidence>
<dbReference type="HAMAP" id="MF_00185">
    <property type="entry name" value="IPP_trans"/>
    <property type="match status" value="1"/>
</dbReference>